<sequence length="743" mass="80531">MTENQEAIVVDAKTEGGGGCPVAHGRAPHPTQGGGNRQWWPERLNLKILAKNPAVANPFGEEFDYAEAFKSLDLAEVKKDLAEVLTTSQDWWPADFGHYGPFMIRMAWHSAGTYRISDGRGGAGAGQQRFAPLNSWPDNANLDKARRLLWPVKKKYGKRLSWADLMILAGNVALESMGFKTFGFAGGRADVWEPDEDVYWGPESTWLGDERYTGDRELENPLAAVQMGLIYVNPEGPNGNPDPLASARDIRETFRRMAMNDEETVALIAGGHTFGKTHGAAAADHVGVVPEAASIEDQGLGWKSSYGTGKGGDTITSGLEGIWTDTPVTWDNSFFEILFGYEWELFKSPAGANQWRPKEGAGADTVPDAFDPAKRHAPTMLTSDLALRIDPIYEQISRRFLENPDEFADAFARAWFKLTHRDMGPITRYLGAEVPAETLLWQDPLPAVTHELVDAGDVASLKSQVLASGLSVSQLVSTAWASAASFRGSDKRGGANGARVRLQPQSGWEVNDPDALAVVLRTLTGIQEAFNSAQTGGKQVSLADLIVIAGAAGVEQAAKEAGFDVTVPFAAGRVDASLEQTDVESFEALEPVADGFRNYIGKGNRLPAEFLLIDRANLLNLSAPEMTVLVGGLRVLGANHQGSSLGVLTETPGRLTNDFFVNLLDMGTAWKPTSDDASTFEGRDTATGEVKWTGSRVDLVFGANSELRALAEVYASDDAKEKFVNDFVAAWDKVMMLDRFDLV</sequence>
<reference evidence="16" key="1">
    <citation type="submission" date="2021-01" db="EMBL/GenBank/DDBJ databases">
        <title>Whole genome shotgun sequence of Sinosporangium siamense NBRC 109515.</title>
        <authorList>
            <person name="Komaki H."/>
            <person name="Tamura T."/>
        </authorList>
    </citation>
    <scope>NUCLEOTIDE SEQUENCE</scope>
    <source>
        <strain evidence="16">NBRC 109515</strain>
    </source>
</reference>
<dbReference type="Proteomes" id="UP000606172">
    <property type="component" value="Unassembled WGS sequence"/>
</dbReference>
<comment type="catalytic activity">
    <reaction evidence="8 12 13">
        <text>H2O2 + AH2 = A + 2 H2O</text>
        <dbReference type="Rhea" id="RHEA:30275"/>
        <dbReference type="ChEBI" id="CHEBI:13193"/>
        <dbReference type="ChEBI" id="CHEBI:15377"/>
        <dbReference type="ChEBI" id="CHEBI:16240"/>
        <dbReference type="ChEBI" id="CHEBI:17499"/>
        <dbReference type="EC" id="1.11.1.21"/>
    </reaction>
</comment>
<comment type="PTM">
    <text evidence="12">Formation of the three residue Trp-Tyr-Met cross-link is important for the catalase, but not the peroxidase activity of the enzyme.</text>
</comment>
<accession>A0A919RKE4</accession>
<keyword evidence="17" id="KW-1185">Reference proteome</keyword>
<comment type="caution">
    <text evidence="12">Lacks conserved residue(s) required for the propagation of feature annotation.</text>
</comment>
<dbReference type="PRINTS" id="PR00458">
    <property type="entry name" value="PEROXIDASE"/>
</dbReference>
<dbReference type="HAMAP" id="MF_01961">
    <property type="entry name" value="Catal_peroxid"/>
    <property type="match status" value="1"/>
</dbReference>
<evidence type="ECO:0000256" key="11">
    <source>
        <dbReference type="ARBA" id="ARBA00074141"/>
    </source>
</evidence>
<comment type="cofactor">
    <cofactor evidence="12">
        <name>heme b</name>
        <dbReference type="ChEBI" id="CHEBI:60344"/>
    </cofactor>
    <text evidence="12">Binds 1 heme b (iron(II)-protoporphyrin IX) group per dimer.</text>
</comment>
<organism evidence="16 17">
    <name type="scientific">Sinosporangium siamense</name>
    <dbReference type="NCBI Taxonomy" id="1367973"/>
    <lineage>
        <taxon>Bacteria</taxon>
        <taxon>Bacillati</taxon>
        <taxon>Actinomycetota</taxon>
        <taxon>Actinomycetes</taxon>
        <taxon>Streptosporangiales</taxon>
        <taxon>Streptosporangiaceae</taxon>
        <taxon>Sinosporangium</taxon>
    </lineage>
</organism>
<evidence type="ECO:0000256" key="5">
    <source>
        <dbReference type="ARBA" id="ARBA00023004"/>
    </source>
</evidence>
<dbReference type="GO" id="GO:0020037">
    <property type="term" value="F:heme binding"/>
    <property type="evidence" value="ECO:0007669"/>
    <property type="project" value="InterPro"/>
</dbReference>
<dbReference type="GO" id="GO:0042744">
    <property type="term" value="P:hydrogen peroxide catabolic process"/>
    <property type="evidence" value="ECO:0007669"/>
    <property type="project" value="UniProtKB-KW"/>
</dbReference>
<dbReference type="InterPro" id="IPR000763">
    <property type="entry name" value="Catalase_peroxidase"/>
</dbReference>
<feature type="domain" description="Plant heme peroxidase family profile" evidence="15">
    <location>
        <begin position="142"/>
        <end position="437"/>
    </location>
</feature>
<keyword evidence="5 12" id="KW-0408">Iron</keyword>
<dbReference type="InterPro" id="IPR019794">
    <property type="entry name" value="Peroxidases_AS"/>
</dbReference>
<dbReference type="InterPro" id="IPR019793">
    <property type="entry name" value="Peroxidases_heam-ligand_BS"/>
</dbReference>
<evidence type="ECO:0000256" key="14">
    <source>
        <dbReference type="SAM" id="MobiDB-lite"/>
    </source>
</evidence>
<evidence type="ECO:0000256" key="7">
    <source>
        <dbReference type="ARBA" id="ARBA00049145"/>
    </source>
</evidence>
<dbReference type="GO" id="GO:0070301">
    <property type="term" value="P:cellular response to hydrogen peroxide"/>
    <property type="evidence" value="ECO:0007669"/>
    <property type="project" value="TreeGrafter"/>
</dbReference>
<dbReference type="GO" id="GO:0005829">
    <property type="term" value="C:cytosol"/>
    <property type="evidence" value="ECO:0007669"/>
    <property type="project" value="UniProtKB-ARBA"/>
</dbReference>
<comment type="function">
    <text evidence="12">Bifunctional enzyme with both catalase and broad-spectrum peroxidase activity.</text>
</comment>
<dbReference type="InterPro" id="IPR002016">
    <property type="entry name" value="Haem_peroxidase"/>
</dbReference>
<protein>
    <recommendedName>
        <fullName evidence="11 12">Catalase-peroxidase</fullName>
        <shortName evidence="12">CP</shortName>
        <ecNumber evidence="10 12">1.11.1.21</ecNumber>
    </recommendedName>
    <alternativeName>
        <fullName evidence="12">Peroxidase/catalase</fullName>
    </alternativeName>
</protein>
<evidence type="ECO:0000256" key="6">
    <source>
        <dbReference type="ARBA" id="ARBA00023324"/>
    </source>
</evidence>
<dbReference type="CDD" id="cd08200">
    <property type="entry name" value="catalase_peroxidase_2"/>
    <property type="match status" value="1"/>
</dbReference>
<proteinExistence type="inferred from homology"/>
<gene>
    <name evidence="12 16" type="primary">katG</name>
    <name evidence="16" type="ORF">Ssi02_37650</name>
</gene>
<keyword evidence="4 12" id="KW-0560">Oxidoreductase</keyword>
<feature type="binding site" description="axial binding residue" evidence="12">
    <location>
        <position position="272"/>
    </location>
    <ligand>
        <name>heme b</name>
        <dbReference type="ChEBI" id="CHEBI:60344"/>
    </ligand>
    <ligandPart>
        <name>Fe</name>
        <dbReference type="ChEBI" id="CHEBI:18248"/>
    </ligandPart>
</feature>
<feature type="region of interest" description="Disordered" evidence="14">
    <location>
        <begin position="14"/>
        <end position="37"/>
    </location>
</feature>
<dbReference type="EC" id="1.11.1.21" evidence="10 12"/>
<dbReference type="GO" id="GO:0004096">
    <property type="term" value="F:catalase activity"/>
    <property type="evidence" value="ECO:0007669"/>
    <property type="project" value="UniProtKB-UniRule"/>
</dbReference>
<dbReference type="PANTHER" id="PTHR30555:SF0">
    <property type="entry name" value="CATALASE-PEROXIDASE"/>
    <property type="match status" value="1"/>
</dbReference>
<keyword evidence="3 12" id="KW-0479">Metal-binding</keyword>
<comment type="catalytic activity">
    <reaction evidence="7 12 13">
        <text>2 H2O2 = O2 + 2 H2O</text>
        <dbReference type="Rhea" id="RHEA:20309"/>
        <dbReference type="ChEBI" id="CHEBI:15377"/>
        <dbReference type="ChEBI" id="CHEBI:15379"/>
        <dbReference type="ChEBI" id="CHEBI:16240"/>
        <dbReference type="EC" id="1.11.1.21"/>
    </reaction>
</comment>
<evidence type="ECO:0000256" key="4">
    <source>
        <dbReference type="ARBA" id="ARBA00023002"/>
    </source>
</evidence>
<dbReference type="Gene3D" id="1.10.520.10">
    <property type="match status" value="2"/>
</dbReference>
<dbReference type="Pfam" id="PF00141">
    <property type="entry name" value="peroxidase"/>
    <property type="match status" value="2"/>
</dbReference>
<evidence type="ECO:0000256" key="9">
    <source>
        <dbReference type="ARBA" id="ARBA00060838"/>
    </source>
</evidence>
<dbReference type="GO" id="GO:0046872">
    <property type="term" value="F:metal ion binding"/>
    <property type="evidence" value="ECO:0007669"/>
    <property type="project" value="UniProtKB-KW"/>
</dbReference>
<dbReference type="FunFam" id="1.10.420.10:FF:000002">
    <property type="entry name" value="Catalase-peroxidase"/>
    <property type="match status" value="1"/>
</dbReference>
<dbReference type="PROSITE" id="PS00435">
    <property type="entry name" value="PEROXIDASE_1"/>
    <property type="match status" value="1"/>
</dbReference>
<evidence type="ECO:0000256" key="12">
    <source>
        <dbReference type="HAMAP-Rule" id="MF_01961"/>
    </source>
</evidence>
<dbReference type="NCBIfam" id="TIGR00198">
    <property type="entry name" value="cat_per_HPI"/>
    <property type="match status" value="1"/>
</dbReference>
<dbReference type="InterPro" id="IPR010255">
    <property type="entry name" value="Haem_peroxidase_sf"/>
</dbReference>
<evidence type="ECO:0000313" key="17">
    <source>
        <dbReference type="Proteomes" id="UP000606172"/>
    </source>
</evidence>
<evidence type="ECO:0000313" key="16">
    <source>
        <dbReference type="EMBL" id="GII93534.1"/>
    </source>
</evidence>
<dbReference type="FunFam" id="1.10.520.10:FF:000002">
    <property type="entry name" value="Catalase-peroxidase"/>
    <property type="match status" value="1"/>
</dbReference>
<dbReference type="PROSITE" id="PS50873">
    <property type="entry name" value="PEROXIDASE_4"/>
    <property type="match status" value="1"/>
</dbReference>
<dbReference type="PRINTS" id="PR00460">
    <property type="entry name" value="BPEROXIDASE"/>
</dbReference>
<comment type="caution">
    <text evidence="16">The sequence shown here is derived from an EMBL/GenBank/DDBJ whole genome shotgun (WGS) entry which is preliminary data.</text>
</comment>
<comment type="similarity">
    <text evidence="9 12 13">Belongs to the peroxidase family. Peroxidase/catalase subfamily.</text>
</comment>
<evidence type="ECO:0000256" key="13">
    <source>
        <dbReference type="RuleBase" id="RU003451"/>
    </source>
</evidence>
<keyword evidence="1 12" id="KW-0575">Peroxidase</keyword>
<dbReference type="Gene3D" id="1.10.420.10">
    <property type="entry name" value="Peroxidase, domain 2"/>
    <property type="match status" value="2"/>
</dbReference>
<dbReference type="PANTHER" id="PTHR30555">
    <property type="entry name" value="HYDROPEROXIDASE I, BIFUNCTIONAL CATALASE-PEROXIDASE"/>
    <property type="match status" value="1"/>
</dbReference>
<evidence type="ECO:0000256" key="3">
    <source>
        <dbReference type="ARBA" id="ARBA00022723"/>
    </source>
</evidence>
<dbReference type="AlphaFoldDB" id="A0A919RKE4"/>
<dbReference type="CDD" id="cd00649">
    <property type="entry name" value="catalase_peroxidase_1"/>
    <property type="match status" value="1"/>
</dbReference>
<keyword evidence="6 12" id="KW-0376">Hydrogen peroxide</keyword>
<evidence type="ECO:0000256" key="10">
    <source>
        <dbReference type="ARBA" id="ARBA00067012"/>
    </source>
</evidence>
<keyword evidence="2 12" id="KW-0349">Heme</keyword>
<dbReference type="PROSITE" id="PS00436">
    <property type="entry name" value="PEROXIDASE_2"/>
    <property type="match status" value="1"/>
</dbReference>
<name>A0A919RKE4_9ACTN</name>
<evidence type="ECO:0000259" key="15">
    <source>
        <dbReference type="PROSITE" id="PS50873"/>
    </source>
</evidence>
<dbReference type="RefSeq" id="WP_204027026.1">
    <property type="nucleotide sequence ID" value="NZ_BOOW01000023.1"/>
</dbReference>
<feature type="cross-link" description="Tryptophyl-tyrosyl-methioninium (Tyr-Met) (with Trp-108)" evidence="12">
    <location>
        <begin position="231"/>
        <end position="257"/>
    </location>
</feature>
<feature type="site" description="Transition state stabilizer" evidence="12">
    <location>
        <position position="105"/>
    </location>
</feature>
<dbReference type="SUPFAM" id="SSF48113">
    <property type="entry name" value="Heme-dependent peroxidases"/>
    <property type="match status" value="2"/>
</dbReference>
<comment type="subunit">
    <text evidence="12">Homodimer or homotetramer.</text>
</comment>
<evidence type="ECO:0000256" key="1">
    <source>
        <dbReference type="ARBA" id="ARBA00022559"/>
    </source>
</evidence>
<evidence type="ECO:0000256" key="2">
    <source>
        <dbReference type="ARBA" id="ARBA00022617"/>
    </source>
</evidence>
<evidence type="ECO:0000256" key="8">
    <source>
        <dbReference type="ARBA" id="ARBA00051651"/>
    </source>
</evidence>
<feature type="active site" description="Proton acceptor" evidence="12">
    <location>
        <position position="109"/>
    </location>
</feature>
<dbReference type="NCBIfam" id="NF011635">
    <property type="entry name" value="PRK15061.1"/>
    <property type="match status" value="1"/>
</dbReference>
<dbReference type="FunFam" id="1.10.420.10:FF:000004">
    <property type="entry name" value="Catalase-peroxidase"/>
    <property type="match status" value="1"/>
</dbReference>
<dbReference type="EMBL" id="BOOW01000023">
    <property type="protein sequence ID" value="GII93534.1"/>
    <property type="molecule type" value="Genomic_DNA"/>
</dbReference>